<accession>A0A268RZL6</accession>
<dbReference type="AlphaFoldDB" id="A0A268RZL6"/>
<proteinExistence type="predicted"/>
<organism evidence="2 3">
    <name type="scientific">Shouchella clausii</name>
    <name type="common">Alkalihalobacillus clausii</name>
    <dbReference type="NCBI Taxonomy" id="79880"/>
    <lineage>
        <taxon>Bacteria</taxon>
        <taxon>Bacillati</taxon>
        <taxon>Bacillota</taxon>
        <taxon>Bacilli</taxon>
        <taxon>Bacillales</taxon>
        <taxon>Bacillaceae</taxon>
        <taxon>Shouchella</taxon>
    </lineage>
</organism>
<evidence type="ECO:0008006" key="4">
    <source>
        <dbReference type="Google" id="ProtNLM"/>
    </source>
</evidence>
<evidence type="ECO:0000313" key="2">
    <source>
        <dbReference type="EMBL" id="PAF25713.1"/>
    </source>
</evidence>
<dbReference type="Pfam" id="PF05597">
    <property type="entry name" value="Phasin"/>
    <property type="match status" value="1"/>
</dbReference>
<gene>
    <name evidence="2" type="ORF">CHH61_12450</name>
</gene>
<comment type="caution">
    <text evidence="2">The sequence shown here is derived from an EMBL/GenBank/DDBJ whole genome shotgun (WGS) entry which is preliminary data.</text>
</comment>
<dbReference type="EMBL" id="NPBS01000064">
    <property type="protein sequence ID" value="PAF25713.1"/>
    <property type="molecule type" value="Genomic_DNA"/>
</dbReference>
<feature type="coiled-coil region" evidence="1">
    <location>
        <begin position="45"/>
        <end position="102"/>
    </location>
</feature>
<dbReference type="PANTHER" id="PTHR38664:SF1">
    <property type="entry name" value="SLR0058 PROTEIN"/>
    <property type="match status" value="1"/>
</dbReference>
<dbReference type="PANTHER" id="PTHR38664">
    <property type="entry name" value="SLR0058 PROTEIN"/>
    <property type="match status" value="1"/>
</dbReference>
<protein>
    <recommendedName>
        <fullName evidence="4">Polyhydroxyalkanoate synthesis regulator</fullName>
    </recommendedName>
</protein>
<evidence type="ECO:0000313" key="3">
    <source>
        <dbReference type="Proteomes" id="UP000216133"/>
    </source>
</evidence>
<dbReference type="Proteomes" id="UP000216133">
    <property type="component" value="Unassembled WGS sequence"/>
</dbReference>
<sequence>MKDLLNNMYSLGVGAAAASKEQIEKTVNDLVQRGEVKRSESNQLIDDLLAKGQKAQENMENMIQERTKQFLSSMDVPTKEEVDALKARVAALEKALSEKDAEK</sequence>
<evidence type="ECO:0000256" key="1">
    <source>
        <dbReference type="SAM" id="Coils"/>
    </source>
</evidence>
<dbReference type="NCBIfam" id="NF047773">
    <property type="entry name" value="phas_rel_Lepto"/>
    <property type="match status" value="1"/>
</dbReference>
<keyword evidence="1" id="KW-0175">Coiled coil</keyword>
<name>A0A268RZL6_SHOCL</name>
<reference evidence="2 3" key="1">
    <citation type="submission" date="2017-07" db="EMBL/GenBank/DDBJ databases">
        <title>Isolation and whole genome analysis of endospore-forming bacteria from heroin.</title>
        <authorList>
            <person name="Kalinowski J."/>
            <person name="Ahrens B."/>
            <person name="Al-Dilaimi A."/>
            <person name="Winkler A."/>
            <person name="Wibberg D."/>
            <person name="Schleenbecker U."/>
            <person name="Ruckert C."/>
            <person name="Wolfel R."/>
            <person name="Grass G."/>
        </authorList>
    </citation>
    <scope>NUCLEOTIDE SEQUENCE [LARGE SCALE GENOMIC DNA]</scope>
    <source>
        <strain evidence="2 3">7523-2</strain>
    </source>
</reference>
<dbReference type="InterPro" id="IPR008769">
    <property type="entry name" value="PhaF_PhaI"/>
</dbReference>